<protein>
    <submittedName>
        <fullName evidence="1">Uncharacterized protein</fullName>
    </submittedName>
</protein>
<gene>
    <name evidence="1" type="ORF">AN2V17_35920</name>
</gene>
<accession>A0ACB5UP80</accession>
<dbReference type="Proteomes" id="UP001374599">
    <property type="component" value="Unassembled WGS sequence"/>
</dbReference>
<keyword evidence="2" id="KW-1185">Reference proteome</keyword>
<name>A0ACB5UP80_9FIRM</name>
<comment type="caution">
    <text evidence="1">The sequence shown here is derived from an EMBL/GenBank/DDBJ whole genome shotgun (WGS) entry which is preliminary data.</text>
</comment>
<evidence type="ECO:0000313" key="1">
    <source>
        <dbReference type="EMBL" id="GMQ64355.1"/>
    </source>
</evidence>
<organism evidence="1 2">
    <name type="scientific">Vallitalea maricola</name>
    <dbReference type="NCBI Taxonomy" id="3074433"/>
    <lineage>
        <taxon>Bacteria</taxon>
        <taxon>Bacillati</taxon>
        <taxon>Bacillota</taxon>
        <taxon>Clostridia</taxon>
        <taxon>Lachnospirales</taxon>
        <taxon>Vallitaleaceae</taxon>
        <taxon>Vallitalea</taxon>
    </lineage>
</organism>
<evidence type="ECO:0000313" key="2">
    <source>
        <dbReference type="Proteomes" id="UP001374599"/>
    </source>
</evidence>
<dbReference type="EMBL" id="BTPU01000067">
    <property type="protein sequence ID" value="GMQ64355.1"/>
    <property type="molecule type" value="Genomic_DNA"/>
</dbReference>
<proteinExistence type="predicted"/>
<sequence>MKKLQLTLTNIDNRVEELRLIKNKMLDLLDIEIDNIYDLILQMYIEIQSVKLVAEYINDKGFRIETEFADKVSTRKYISNDITEIILSNTVECNAELKQYAKTLFNYNKGRQYFSDLLKLASK</sequence>
<reference evidence="1" key="1">
    <citation type="submission" date="2023-09" db="EMBL/GenBank/DDBJ databases">
        <title>Vallitalea sediminicola and Vallitalea maricola sp. nov., anaerobic bacteria isolated from marine sediment.</title>
        <authorList>
            <person name="Hirano S."/>
            <person name="Maeda A."/>
            <person name="Terahara T."/>
            <person name="Mori K."/>
            <person name="Hamada M."/>
            <person name="Matsumoto R."/>
            <person name="Kobayashi T."/>
        </authorList>
    </citation>
    <scope>NUCLEOTIDE SEQUENCE</scope>
    <source>
        <strain evidence="1">AN17-2</strain>
    </source>
</reference>